<dbReference type="PANTHER" id="PTHR42663:SF4">
    <property type="entry name" value="SLL1036 PROTEIN"/>
    <property type="match status" value="1"/>
</dbReference>
<evidence type="ECO:0000259" key="1">
    <source>
        <dbReference type="SMART" id="SM00849"/>
    </source>
</evidence>
<evidence type="ECO:0000313" key="3">
    <source>
        <dbReference type="Proteomes" id="UP000008332"/>
    </source>
</evidence>
<dbReference type="Pfam" id="PF12706">
    <property type="entry name" value="Lactamase_B_2"/>
    <property type="match status" value="1"/>
</dbReference>
<dbReference type="HOGENOM" id="CLU_031317_1_0_4"/>
<keyword evidence="3" id="KW-1185">Reference proteome</keyword>
<dbReference type="Proteomes" id="UP000008332">
    <property type="component" value="Chromosome"/>
</dbReference>
<protein>
    <submittedName>
        <fullName evidence="2">Beta-lactamase-like</fullName>
    </submittedName>
</protein>
<dbReference type="Gene3D" id="3.60.15.10">
    <property type="entry name" value="Ribonuclease Z/Hydroxyacylglutathione hydrolase-like"/>
    <property type="match status" value="1"/>
</dbReference>
<dbReference type="SMART" id="SM00849">
    <property type="entry name" value="Lactamase_B"/>
    <property type="match status" value="1"/>
</dbReference>
<evidence type="ECO:0000313" key="2">
    <source>
        <dbReference type="EMBL" id="ABD69710.1"/>
    </source>
</evidence>
<dbReference type="AlphaFoldDB" id="Q21WZ3"/>
<name>Q21WZ3_ALBFT</name>
<proteinExistence type="predicted"/>
<dbReference type="RefSeq" id="WP_011464278.1">
    <property type="nucleotide sequence ID" value="NC_007908.1"/>
</dbReference>
<dbReference type="CDD" id="cd07715">
    <property type="entry name" value="TaR3-like_MBL-fold"/>
    <property type="match status" value="1"/>
</dbReference>
<organism evidence="2 3">
    <name type="scientific">Albidiferax ferrireducens (strain ATCC BAA-621 / DSM 15236 / T118)</name>
    <name type="common">Rhodoferax ferrireducens</name>
    <dbReference type="NCBI Taxonomy" id="338969"/>
    <lineage>
        <taxon>Bacteria</taxon>
        <taxon>Pseudomonadati</taxon>
        <taxon>Pseudomonadota</taxon>
        <taxon>Betaproteobacteria</taxon>
        <taxon>Burkholderiales</taxon>
        <taxon>Comamonadaceae</taxon>
        <taxon>Rhodoferax</taxon>
    </lineage>
</organism>
<dbReference type="STRING" id="338969.Rfer_1985"/>
<feature type="domain" description="Metallo-beta-lactamase" evidence="1">
    <location>
        <begin position="25"/>
        <end position="208"/>
    </location>
</feature>
<gene>
    <name evidence="2" type="ordered locus">Rfer_1985</name>
</gene>
<accession>Q21WZ3</accession>
<dbReference type="KEGG" id="rfr:Rfer_1985"/>
<dbReference type="SUPFAM" id="SSF56281">
    <property type="entry name" value="Metallo-hydrolase/oxidoreductase"/>
    <property type="match status" value="1"/>
</dbReference>
<dbReference type="eggNOG" id="COG1235">
    <property type="taxonomic scope" value="Bacteria"/>
</dbReference>
<reference evidence="3" key="1">
    <citation type="submission" date="2006-02" db="EMBL/GenBank/DDBJ databases">
        <title>Complete sequence of chromosome of Rhodoferax ferrireducens DSM 15236.</title>
        <authorList>
            <person name="Copeland A."/>
            <person name="Lucas S."/>
            <person name="Lapidus A."/>
            <person name="Barry K."/>
            <person name="Detter J.C."/>
            <person name="Glavina del Rio T."/>
            <person name="Hammon N."/>
            <person name="Israni S."/>
            <person name="Pitluck S."/>
            <person name="Brettin T."/>
            <person name="Bruce D."/>
            <person name="Han C."/>
            <person name="Tapia R."/>
            <person name="Gilna P."/>
            <person name="Kiss H."/>
            <person name="Schmutz J."/>
            <person name="Larimer F."/>
            <person name="Land M."/>
            <person name="Kyrpides N."/>
            <person name="Ivanova N."/>
            <person name="Richardson P."/>
        </authorList>
    </citation>
    <scope>NUCLEOTIDE SEQUENCE [LARGE SCALE GENOMIC DNA]</scope>
    <source>
        <strain evidence="3">ATCC BAA-621 / DSM 15236 / T118</strain>
    </source>
</reference>
<dbReference type="InterPro" id="IPR036866">
    <property type="entry name" value="RibonucZ/Hydroxyglut_hydro"/>
</dbReference>
<dbReference type="InterPro" id="IPR001279">
    <property type="entry name" value="Metallo-B-lactamas"/>
</dbReference>
<dbReference type="EMBL" id="CP000267">
    <property type="protein sequence ID" value="ABD69710.1"/>
    <property type="molecule type" value="Genomic_DNA"/>
</dbReference>
<sequence>MKIRFWGVRGSIASPGPSTVRYGGNTTCIEIRTDNNELIILDAGTGIFPLSQTLLAELPVTANVFISHSHWDHIQGLPFFIPNFIPGNTLRLHGAFDPVSGKGVEQVMAVQLQYSYFPVREAEMKARMEYVTLKPEQSLQIGSATVTPFLMNHPVIDFGYRIEANGKSVFFTGDHEPPLNIYEPGDESYDEYQGFIDEKAHSILRAMHGVDVLIADSSYTEAEYPAKKGWGHGTFNSSMAYAKAAGAKMLFCTHHEPTRSDDALEAAFRQVLLDNPPLPGGPEVRLAREGETYEF</sequence>
<dbReference type="PANTHER" id="PTHR42663">
    <property type="entry name" value="HYDROLASE C777.06C-RELATED-RELATED"/>
    <property type="match status" value="1"/>
</dbReference>
<dbReference type="OrthoDB" id="9803916at2"/>